<organism evidence="2 3">
    <name type="scientific">Gossypium arboreum</name>
    <name type="common">Tree cotton</name>
    <name type="synonym">Gossypium nanking</name>
    <dbReference type="NCBI Taxonomy" id="29729"/>
    <lineage>
        <taxon>Eukaryota</taxon>
        <taxon>Viridiplantae</taxon>
        <taxon>Streptophyta</taxon>
        <taxon>Embryophyta</taxon>
        <taxon>Tracheophyta</taxon>
        <taxon>Spermatophyta</taxon>
        <taxon>Magnoliopsida</taxon>
        <taxon>eudicotyledons</taxon>
        <taxon>Gunneridae</taxon>
        <taxon>Pentapetalae</taxon>
        <taxon>rosids</taxon>
        <taxon>malvids</taxon>
        <taxon>Malvales</taxon>
        <taxon>Malvaceae</taxon>
        <taxon>Malvoideae</taxon>
        <taxon>Gossypium</taxon>
    </lineage>
</organism>
<accession>A0A0B0MZ66</accession>
<evidence type="ECO:0000256" key="1">
    <source>
        <dbReference type="SAM" id="Phobius"/>
    </source>
</evidence>
<comment type="caution">
    <text evidence="2">The sequence shown here is derived from an EMBL/GenBank/DDBJ whole genome shotgun (WGS) entry which is preliminary data.</text>
</comment>
<reference evidence="3" key="1">
    <citation type="submission" date="2014-09" db="EMBL/GenBank/DDBJ databases">
        <authorList>
            <person name="Mudge J."/>
            <person name="Ramaraj T."/>
            <person name="Lindquist I.E."/>
            <person name="Bharti A.K."/>
            <person name="Sundararajan A."/>
            <person name="Cameron C.T."/>
            <person name="Woodward J.E."/>
            <person name="May G.D."/>
            <person name="Brubaker C."/>
            <person name="Broadhvest J."/>
            <person name="Wilkins T.A."/>
        </authorList>
    </citation>
    <scope>NUCLEOTIDE SEQUENCE</scope>
    <source>
        <strain evidence="3">cv. AKA8401</strain>
    </source>
</reference>
<dbReference type="EMBL" id="JRRC01473487">
    <property type="protein sequence ID" value="KHG07383.1"/>
    <property type="molecule type" value="Genomic_DNA"/>
</dbReference>
<feature type="transmembrane region" description="Helical" evidence="1">
    <location>
        <begin position="12"/>
        <end position="29"/>
    </location>
</feature>
<dbReference type="AlphaFoldDB" id="A0A0B0MZ66"/>
<protein>
    <submittedName>
        <fullName evidence="2">Uncharacterized protein</fullName>
    </submittedName>
</protein>
<keyword evidence="1" id="KW-0812">Transmembrane</keyword>
<keyword evidence="1" id="KW-0472">Membrane</keyword>
<dbReference type="Proteomes" id="UP000032142">
    <property type="component" value="Unassembled WGS sequence"/>
</dbReference>
<proteinExistence type="predicted"/>
<sequence>MCMKCYGMVANWVMKCFHLCLSMLVYIGWKNGFANSLFLSTRACVSTMCDTWSYYMAVCPLVL</sequence>
<evidence type="ECO:0000313" key="2">
    <source>
        <dbReference type="EMBL" id="KHG07383.1"/>
    </source>
</evidence>
<keyword evidence="3" id="KW-1185">Reference proteome</keyword>
<keyword evidence="1" id="KW-1133">Transmembrane helix</keyword>
<gene>
    <name evidence="2" type="ORF">F383_34685</name>
</gene>
<name>A0A0B0MZ66_GOSAR</name>
<evidence type="ECO:0000313" key="3">
    <source>
        <dbReference type="Proteomes" id="UP000032142"/>
    </source>
</evidence>